<protein>
    <submittedName>
        <fullName evidence="3">Class I SAM-dependent methyltransferase</fullName>
    </submittedName>
</protein>
<evidence type="ECO:0000259" key="2">
    <source>
        <dbReference type="Pfam" id="PF13649"/>
    </source>
</evidence>
<dbReference type="GO" id="GO:0008168">
    <property type="term" value="F:methyltransferase activity"/>
    <property type="evidence" value="ECO:0007669"/>
    <property type="project" value="UniProtKB-KW"/>
</dbReference>
<keyword evidence="3" id="KW-0489">Methyltransferase</keyword>
<dbReference type="RefSeq" id="WP_260977457.1">
    <property type="nucleotide sequence ID" value="NZ_JAOANI010000028.1"/>
</dbReference>
<sequence>MDLWQDVAPTIDFSLAIDLPRFSQGLADSARILDMGCGYGRITEQLQRAGYCNLYGVDASAAMISRGREEFPQLQLLHSDDPLAQFPADHFDAILACAVLTCIPCQQERSTLIRQLWQWLKPGGCLYLAEFCHVDGVRFMSGFGIDMWHSRPAELRALLTGFSIEEDEIRTEKTLSGQTALSCHLFARKQASFYP</sequence>
<dbReference type="AlphaFoldDB" id="A0A9X2WHT7"/>
<accession>A0A9X2WHT7</accession>
<dbReference type="InterPro" id="IPR029063">
    <property type="entry name" value="SAM-dependent_MTases_sf"/>
</dbReference>
<dbReference type="Proteomes" id="UP001147830">
    <property type="component" value="Unassembled WGS sequence"/>
</dbReference>
<name>A0A9X2WHT7_9GAMM</name>
<dbReference type="CDD" id="cd02440">
    <property type="entry name" value="AdoMet_MTases"/>
    <property type="match status" value="1"/>
</dbReference>
<keyword evidence="4" id="KW-1185">Reference proteome</keyword>
<evidence type="ECO:0000313" key="4">
    <source>
        <dbReference type="Proteomes" id="UP001147830"/>
    </source>
</evidence>
<reference evidence="3" key="1">
    <citation type="journal article" date="2022" name="Front. Microbiol.">
        <title>Genome-based taxonomic rearrangement of Oceanobacter-related bacteria including the description of Thalassolituus hydrocarbonoclasticus sp. nov. and Thalassolituus pacificus sp. nov. and emended description of the genus Thalassolituus.</title>
        <authorList>
            <person name="Dong C."/>
            <person name="Wei L."/>
            <person name="Wang J."/>
            <person name="Lai Q."/>
            <person name="Huang Z."/>
            <person name="Shao Z."/>
        </authorList>
    </citation>
    <scope>NUCLEOTIDE SEQUENCE</scope>
    <source>
        <strain evidence="3">59MF3M-4</strain>
    </source>
</reference>
<gene>
    <name evidence="3" type="ORF">NYR02_16525</name>
</gene>
<dbReference type="SUPFAM" id="SSF53335">
    <property type="entry name" value="S-adenosyl-L-methionine-dependent methyltransferases"/>
    <property type="match status" value="1"/>
</dbReference>
<keyword evidence="1" id="KW-0808">Transferase</keyword>
<feature type="domain" description="Methyltransferase" evidence="2">
    <location>
        <begin position="32"/>
        <end position="124"/>
    </location>
</feature>
<dbReference type="Gene3D" id="3.40.50.150">
    <property type="entry name" value="Vaccinia Virus protein VP39"/>
    <property type="match status" value="1"/>
</dbReference>
<dbReference type="GO" id="GO:0032259">
    <property type="term" value="P:methylation"/>
    <property type="evidence" value="ECO:0007669"/>
    <property type="project" value="UniProtKB-KW"/>
</dbReference>
<reference evidence="3" key="2">
    <citation type="submission" date="2022-08" db="EMBL/GenBank/DDBJ databases">
        <authorList>
            <person name="Dong C."/>
        </authorList>
    </citation>
    <scope>NUCLEOTIDE SEQUENCE</scope>
    <source>
        <strain evidence="3">59MF3M-4</strain>
    </source>
</reference>
<organism evidence="3 4">
    <name type="scientific">Thalassolituus pacificus</name>
    <dbReference type="NCBI Taxonomy" id="2975440"/>
    <lineage>
        <taxon>Bacteria</taxon>
        <taxon>Pseudomonadati</taxon>
        <taxon>Pseudomonadota</taxon>
        <taxon>Gammaproteobacteria</taxon>
        <taxon>Oceanospirillales</taxon>
        <taxon>Oceanospirillaceae</taxon>
        <taxon>Thalassolituus</taxon>
    </lineage>
</organism>
<dbReference type="Pfam" id="PF13649">
    <property type="entry name" value="Methyltransf_25"/>
    <property type="match status" value="1"/>
</dbReference>
<evidence type="ECO:0000256" key="1">
    <source>
        <dbReference type="ARBA" id="ARBA00022679"/>
    </source>
</evidence>
<dbReference type="EMBL" id="JAOANI010000028">
    <property type="protein sequence ID" value="MCT7360628.1"/>
    <property type="molecule type" value="Genomic_DNA"/>
</dbReference>
<dbReference type="PANTHER" id="PTHR43861">
    <property type="entry name" value="TRANS-ACONITATE 2-METHYLTRANSFERASE-RELATED"/>
    <property type="match status" value="1"/>
</dbReference>
<proteinExistence type="predicted"/>
<evidence type="ECO:0000313" key="3">
    <source>
        <dbReference type="EMBL" id="MCT7360628.1"/>
    </source>
</evidence>
<dbReference type="InterPro" id="IPR041698">
    <property type="entry name" value="Methyltransf_25"/>
</dbReference>
<comment type="caution">
    <text evidence="3">The sequence shown here is derived from an EMBL/GenBank/DDBJ whole genome shotgun (WGS) entry which is preliminary data.</text>
</comment>